<dbReference type="InterPro" id="IPR006056">
    <property type="entry name" value="RidA"/>
</dbReference>
<sequence length="127" mass="13181">MIECVETKAAPAAIGPYSQAVKANGMVFASGQIPIDPATGAIKGENAAEQAEQVFKNVNAVLAAAGTDITKVVKATVFLKSMDDFASVNEVYAKAFSESPVLPARSAVAVKTLPKDVMVEVEVIALQ</sequence>
<evidence type="ECO:0000313" key="3">
    <source>
        <dbReference type="Proteomes" id="UP000810292"/>
    </source>
</evidence>
<dbReference type="PANTHER" id="PTHR11803">
    <property type="entry name" value="2-IMINOBUTANOATE/2-IMINOPROPANOATE DEAMINASE RIDA"/>
    <property type="match status" value="1"/>
</dbReference>
<comment type="caution">
    <text evidence="2">The sequence shown here is derived from an EMBL/GenBank/DDBJ whole genome shotgun (WGS) entry which is preliminary data.</text>
</comment>
<reference evidence="2" key="1">
    <citation type="submission" date="2020-10" db="EMBL/GenBank/DDBJ databases">
        <authorList>
            <person name="Gilroy R."/>
        </authorList>
    </citation>
    <scope>NUCLEOTIDE SEQUENCE</scope>
    <source>
        <strain evidence="2">14700</strain>
    </source>
</reference>
<dbReference type="Pfam" id="PF01042">
    <property type="entry name" value="Ribonuc_L-PSP"/>
    <property type="match status" value="1"/>
</dbReference>
<reference evidence="2" key="2">
    <citation type="journal article" date="2021" name="PeerJ">
        <title>Extensive microbial diversity within the chicken gut microbiome revealed by metagenomics and culture.</title>
        <authorList>
            <person name="Gilroy R."/>
            <person name="Ravi A."/>
            <person name="Getino M."/>
            <person name="Pursley I."/>
            <person name="Horton D.L."/>
            <person name="Alikhan N.F."/>
            <person name="Baker D."/>
            <person name="Gharbi K."/>
            <person name="Hall N."/>
            <person name="Watson M."/>
            <person name="Adriaenssens E.M."/>
            <person name="Foster-Nyarko E."/>
            <person name="Jarju S."/>
            <person name="Secka A."/>
            <person name="Antonio M."/>
            <person name="Oren A."/>
            <person name="Chaudhuri R.R."/>
            <person name="La Ragione R."/>
            <person name="Hildebrand F."/>
            <person name="Pallen M.J."/>
        </authorList>
    </citation>
    <scope>NUCLEOTIDE SEQUENCE</scope>
    <source>
        <strain evidence="2">14700</strain>
    </source>
</reference>
<proteinExistence type="inferred from homology"/>
<accession>A0A9D9IBV7</accession>
<dbReference type="InterPro" id="IPR035959">
    <property type="entry name" value="RutC-like_sf"/>
</dbReference>
<name>A0A9D9IBV7_9SPIO</name>
<dbReference type="Gene3D" id="3.30.1330.40">
    <property type="entry name" value="RutC-like"/>
    <property type="match status" value="1"/>
</dbReference>
<comment type="similarity">
    <text evidence="1">Belongs to the RutC family.</text>
</comment>
<organism evidence="2 3">
    <name type="scientific">Candidatus Ornithospirochaeta stercoravium</name>
    <dbReference type="NCBI Taxonomy" id="2840897"/>
    <lineage>
        <taxon>Bacteria</taxon>
        <taxon>Pseudomonadati</taxon>
        <taxon>Spirochaetota</taxon>
        <taxon>Spirochaetia</taxon>
        <taxon>Spirochaetales</taxon>
        <taxon>Spirochaetaceae</taxon>
        <taxon>Spirochaetaceae incertae sedis</taxon>
        <taxon>Candidatus Ornithospirochaeta</taxon>
    </lineage>
</organism>
<evidence type="ECO:0000256" key="1">
    <source>
        <dbReference type="ARBA" id="ARBA00010552"/>
    </source>
</evidence>
<dbReference type="EMBL" id="JADIMF010000108">
    <property type="protein sequence ID" value="MBO8469485.1"/>
    <property type="molecule type" value="Genomic_DNA"/>
</dbReference>
<gene>
    <name evidence="2" type="ORF">IAA72_06855</name>
</gene>
<dbReference type="SUPFAM" id="SSF55298">
    <property type="entry name" value="YjgF-like"/>
    <property type="match status" value="1"/>
</dbReference>
<dbReference type="AlphaFoldDB" id="A0A9D9IBV7"/>
<evidence type="ECO:0000313" key="2">
    <source>
        <dbReference type="EMBL" id="MBO8469485.1"/>
    </source>
</evidence>
<dbReference type="FunFam" id="3.30.1330.40:FF:000001">
    <property type="entry name" value="L-PSP family endoribonuclease"/>
    <property type="match status" value="1"/>
</dbReference>
<dbReference type="InterPro" id="IPR006175">
    <property type="entry name" value="YjgF/YER057c/UK114"/>
</dbReference>
<dbReference type="GO" id="GO:0005829">
    <property type="term" value="C:cytosol"/>
    <property type="evidence" value="ECO:0007669"/>
    <property type="project" value="TreeGrafter"/>
</dbReference>
<dbReference type="NCBIfam" id="TIGR00004">
    <property type="entry name" value="Rid family detoxifying hydrolase"/>
    <property type="match status" value="1"/>
</dbReference>
<dbReference type="CDD" id="cd00448">
    <property type="entry name" value="YjgF_YER057c_UK114_family"/>
    <property type="match status" value="1"/>
</dbReference>
<dbReference type="Proteomes" id="UP000810292">
    <property type="component" value="Unassembled WGS sequence"/>
</dbReference>
<dbReference type="GO" id="GO:0019239">
    <property type="term" value="F:deaminase activity"/>
    <property type="evidence" value="ECO:0007669"/>
    <property type="project" value="TreeGrafter"/>
</dbReference>
<protein>
    <submittedName>
        <fullName evidence="2">Regulator</fullName>
    </submittedName>
</protein>
<dbReference type="PANTHER" id="PTHR11803:SF39">
    <property type="entry name" value="2-IMINOBUTANOATE_2-IMINOPROPANOATE DEAMINASE"/>
    <property type="match status" value="1"/>
</dbReference>